<dbReference type="InterPro" id="IPR005475">
    <property type="entry name" value="Transketolase-like_Pyr-bd"/>
</dbReference>
<evidence type="ECO:0000313" key="13">
    <source>
        <dbReference type="EMBL" id="UXU56599.1"/>
    </source>
</evidence>
<dbReference type="Gene3D" id="3.40.50.920">
    <property type="match status" value="1"/>
</dbReference>
<dbReference type="AlphaFoldDB" id="A0A085UFA8"/>
<dbReference type="SUPFAM" id="SSF52922">
    <property type="entry name" value="TK C-terminal domain-like"/>
    <property type="match status" value="1"/>
</dbReference>
<dbReference type="RefSeq" id="WP_037566049.1">
    <property type="nucleotide sequence ID" value="NZ_CP009623.1"/>
</dbReference>
<evidence type="ECO:0000256" key="9">
    <source>
        <dbReference type="ARBA" id="ARBA00051231"/>
    </source>
</evidence>
<dbReference type="InterPro" id="IPR029061">
    <property type="entry name" value="THDP-binding"/>
</dbReference>
<evidence type="ECO:0000259" key="10">
    <source>
        <dbReference type="SMART" id="SM00861"/>
    </source>
</evidence>
<gene>
    <name evidence="12" type="ORF">B9M88_10795</name>
    <name evidence="11" type="ORF">GLV84_09275</name>
    <name evidence="13" type="ORF">MUA95_08480</name>
</gene>
<reference evidence="12 14" key="1">
    <citation type="submission" date="2017-04" db="EMBL/GenBank/DDBJ databases">
        <title>Staphylococcus agnetis, a potential pathogen in the broiler production.</title>
        <authorList>
            <person name="Poulsen L."/>
        </authorList>
    </citation>
    <scope>NUCLEOTIDE SEQUENCE [LARGE SCALE GENOMIC DNA]</scope>
    <source>
        <strain evidence="12 14">723_310714_2_2_spleen</strain>
    </source>
</reference>
<dbReference type="InterPro" id="IPR033248">
    <property type="entry name" value="Transketolase_C"/>
</dbReference>
<dbReference type="SUPFAM" id="SSF52518">
    <property type="entry name" value="Thiamin diphosphate-binding fold (THDP-binding)"/>
    <property type="match status" value="1"/>
</dbReference>
<evidence type="ECO:0000256" key="6">
    <source>
        <dbReference type="ARBA" id="ARBA00023052"/>
    </source>
</evidence>
<comment type="cofactor">
    <cofactor evidence="1">
        <name>thiamine diphosphate</name>
        <dbReference type="ChEBI" id="CHEBI:58937"/>
    </cofactor>
</comment>
<name>A0A085UFA8_9STAP</name>
<evidence type="ECO:0000313" key="12">
    <source>
        <dbReference type="EMBL" id="OTW30280.1"/>
    </source>
</evidence>
<dbReference type="CDD" id="cd07036">
    <property type="entry name" value="TPP_PYR_E1-PDHc-beta_like"/>
    <property type="match status" value="1"/>
</dbReference>
<evidence type="ECO:0000256" key="3">
    <source>
        <dbReference type="ARBA" id="ARBA00012281"/>
    </source>
</evidence>
<evidence type="ECO:0000256" key="7">
    <source>
        <dbReference type="ARBA" id="ARBA00023317"/>
    </source>
</evidence>
<keyword evidence="14" id="KW-1185">Reference proteome</keyword>
<dbReference type="EMBL" id="NEFX01000022">
    <property type="protein sequence ID" value="OTW30280.1"/>
    <property type="molecule type" value="Genomic_DNA"/>
</dbReference>
<evidence type="ECO:0000256" key="8">
    <source>
        <dbReference type="ARBA" id="ARBA00025211"/>
    </source>
</evidence>
<organism evidence="11 15">
    <name type="scientific">Staphylococcus agnetis</name>
    <dbReference type="NCBI Taxonomy" id="985762"/>
    <lineage>
        <taxon>Bacteria</taxon>
        <taxon>Bacillati</taxon>
        <taxon>Bacillota</taxon>
        <taxon>Bacilli</taxon>
        <taxon>Bacillales</taxon>
        <taxon>Staphylococcaceae</taxon>
        <taxon>Staphylococcus</taxon>
    </lineage>
</organism>
<comment type="catalytic activity">
    <reaction evidence="9">
        <text>N(6)-[(R)-lipoyl]-L-lysyl-[protein] + pyruvate + H(+) = N(6)-[(R)-S(8)-acetyldihydrolipoyl]-L-lysyl-[protein] + CO2</text>
        <dbReference type="Rhea" id="RHEA:19189"/>
        <dbReference type="Rhea" id="RHEA-COMP:10474"/>
        <dbReference type="Rhea" id="RHEA-COMP:10478"/>
        <dbReference type="ChEBI" id="CHEBI:15361"/>
        <dbReference type="ChEBI" id="CHEBI:15378"/>
        <dbReference type="ChEBI" id="CHEBI:16526"/>
        <dbReference type="ChEBI" id="CHEBI:83099"/>
        <dbReference type="ChEBI" id="CHEBI:83111"/>
        <dbReference type="EC" id="1.2.4.1"/>
    </reaction>
</comment>
<evidence type="ECO:0000256" key="2">
    <source>
        <dbReference type="ARBA" id="ARBA00011870"/>
    </source>
</evidence>
<evidence type="ECO:0000313" key="15">
    <source>
        <dbReference type="Proteomes" id="UP000646308"/>
    </source>
</evidence>
<evidence type="ECO:0000256" key="1">
    <source>
        <dbReference type="ARBA" id="ARBA00001964"/>
    </source>
</evidence>
<dbReference type="EMBL" id="WMFL01000080">
    <property type="protein sequence ID" value="NJI03017.1"/>
    <property type="molecule type" value="Genomic_DNA"/>
</dbReference>
<proteinExistence type="predicted"/>
<comment type="subunit">
    <text evidence="2">Heterodimer of an alpha and a beta chain.</text>
</comment>
<dbReference type="SMART" id="SM00861">
    <property type="entry name" value="Transket_pyr"/>
    <property type="match status" value="1"/>
</dbReference>
<evidence type="ECO:0000313" key="11">
    <source>
        <dbReference type="EMBL" id="NJI03017.1"/>
    </source>
</evidence>
<dbReference type="Gene3D" id="3.40.50.970">
    <property type="match status" value="1"/>
</dbReference>
<dbReference type="GO" id="GO:0004739">
    <property type="term" value="F:pyruvate dehydrogenase (acetyl-transferring) activity"/>
    <property type="evidence" value="ECO:0007669"/>
    <property type="project" value="UniProtKB-EC"/>
</dbReference>
<dbReference type="PANTHER" id="PTHR43257">
    <property type="entry name" value="PYRUVATE DEHYDROGENASE E1 COMPONENT BETA SUBUNIT"/>
    <property type="match status" value="1"/>
</dbReference>
<dbReference type="InterPro" id="IPR009014">
    <property type="entry name" value="Transketo_C/PFOR_II"/>
</dbReference>
<dbReference type="Pfam" id="PF02780">
    <property type="entry name" value="Transketolase_C"/>
    <property type="match status" value="1"/>
</dbReference>
<reference evidence="11" key="2">
    <citation type="submission" date="2019-11" db="EMBL/GenBank/DDBJ databases">
        <title>Whole genome comparisons of Staphylococcus agnetis isolates from cattle and chickens.</title>
        <authorList>
            <person name="Rhoads D."/>
            <person name="Shwani A."/>
            <person name="Adkins P."/>
            <person name="Calcutt M."/>
            <person name="Middleton J."/>
        </authorList>
    </citation>
    <scope>NUCLEOTIDE SEQUENCE</scope>
    <source>
        <strain evidence="11">1387</strain>
    </source>
</reference>
<sequence length="325" mass="35497">MAQMTMVQAINNALATELKNDENTLIFGEDVGVNGGVFRVTEGLQKEFGEDRVFDTPLAESGIGGLALGLSTQGYRPIMEVQFLGFVFEVFDSIAGQIARHRFRSGNSKIAPVTVRAPFGGGVHTPELHADNLEGLLAQSPGLKVVIPSGPYDAKGLLIESIRSNDPVVYLEHMKLYRSFREEVPEEEYTIEIGKANVKREGSDLTIITYGAMVQESLKAAEELEKEGHSVEVIDLRTVQPLDIDTIVKSTEKTGRVVVVQEAQKQAGVGANVVSELSERAVLSLEAPIGRVSAPDTIYPFTQAENVWLPNKNDIIEKAKETLEF</sequence>
<dbReference type="FunFam" id="3.40.50.920:FF:000001">
    <property type="entry name" value="Pyruvate dehydrogenase E1 beta subunit"/>
    <property type="match status" value="1"/>
</dbReference>
<dbReference type="PANTHER" id="PTHR43257:SF2">
    <property type="entry name" value="PYRUVATE DEHYDROGENASE E1 COMPONENT SUBUNIT BETA"/>
    <property type="match status" value="1"/>
</dbReference>
<keyword evidence="7" id="KW-0670">Pyruvate</keyword>
<accession>A0A085UFA8</accession>
<evidence type="ECO:0000256" key="4">
    <source>
        <dbReference type="ARBA" id="ARBA00016138"/>
    </source>
</evidence>
<dbReference type="EC" id="1.2.4.1" evidence="3"/>
<protein>
    <recommendedName>
        <fullName evidence="4">Pyruvate dehydrogenase E1 component subunit beta</fullName>
        <ecNumber evidence="3">1.2.4.1</ecNumber>
    </recommendedName>
</protein>
<dbReference type="Proteomes" id="UP000195208">
    <property type="component" value="Unassembled WGS sequence"/>
</dbReference>
<dbReference type="Proteomes" id="UP001065705">
    <property type="component" value="Chromosome"/>
</dbReference>
<dbReference type="OrthoDB" id="9771835at2"/>
<dbReference type="KEGG" id="sagq:EP23_01580"/>
<dbReference type="FunFam" id="3.40.50.970:FF:000001">
    <property type="entry name" value="Pyruvate dehydrogenase E1 beta subunit"/>
    <property type="match status" value="1"/>
</dbReference>
<evidence type="ECO:0000256" key="5">
    <source>
        <dbReference type="ARBA" id="ARBA00023002"/>
    </source>
</evidence>
<comment type="function">
    <text evidence="8">The pyruvate dehydrogenase complex catalyzes the overall conversion of pyruvate to acetyl-CoA and CO(2). It contains multiple copies of three enzymatic components: pyruvate dehydrogenase (E1), dihydrolipoamide acetyltransferase (E2) and lipoamide dehydrogenase (E3).</text>
</comment>
<keyword evidence="6" id="KW-0786">Thiamine pyrophosphate</keyword>
<dbReference type="eggNOG" id="COG0022">
    <property type="taxonomic scope" value="Bacteria"/>
</dbReference>
<reference evidence="13" key="3">
    <citation type="submission" date="2022-03" db="EMBL/GenBank/DDBJ databases">
        <title>Comparative Genomics of East African Camel-Associated Staphylococcaceae spp.: Diversity and Inheritance of Traits Involved in Host-Pathogen Interactions.</title>
        <authorList>
            <person name="Akarsu H."/>
            <person name="Liljander A."/>
            <person name="Younan M."/>
            <person name="Brodard I."/>
            <person name="Glucks I."/>
            <person name="Labroussaa F."/>
            <person name="Overesch G."/>
            <person name="Kuhnert P."/>
            <person name="Perreten V."/>
            <person name="Drexler J.F."/>
            <person name="Corman V.M."/>
            <person name="Falquet L."/>
            <person name="Jores J."/>
        </authorList>
    </citation>
    <scope>NUCLEOTIDE SEQUENCE</scope>
    <source>
        <strain evidence="13">IVB6197</strain>
    </source>
</reference>
<keyword evidence="5" id="KW-0560">Oxidoreductase</keyword>
<dbReference type="Pfam" id="PF02779">
    <property type="entry name" value="Transket_pyr"/>
    <property type="match status" value="1"/>
</dbReference>
<evidence type="ECO:0000313" key="14">
    <source>
        <dbReference type="Proteomes" id="UP000195208"/>
    </source>
</evidence>
<dbReference type="Proteomes" id="UP000646308">
    <property type="component" value="Unassembled WGS sequence"/>
</dbReference>
<feature type="domain" description="Transketolase-like pyrimidine-binding" evidence="10">
    <location>
        <begin position="4"/>
        <end position="179"/>
    </location>
</feature>
<dbReference type="EMBL" id="CP094809">
    <property type="protein sequence ID" value="UXU56599.1"/>
    <property type="molecule type" value="Genomic_DNA"/>
</dbReference>